<name>A0ABN0Z655_9BACI</name>
<evidence type="ECO:0008006" key="3">
    <source>
        <dbReference type="Google" id="ProtNLM"/>
    </source>
</evidence>
<gene>
    <name evidence="1" type="ORF">GCM10008983_09640</name>
</gene>
<comment type="caution">
    <text evidence="1">The sequence shown here is derived from an EMBL/GenBank/DDBJ whole genome shotgun (WGS) entry which is preliminary data.</text>
</comment>
<sequence length="54" mass="6349">MSCQSAVVLNTRLLYMEDAYVPTNTFYYVFDQSYRHAYSSIRIIGCGRKPIYDK</sequence>
<keyword evidence="2" id="KW-1185">Reference proteome</keyword>
<accession>A0ABN0Z655</accession>
<reference evidence="1 2" key="1">
    <citation type="journal article" date="2019" name="Int. J. Syst. Evol. Microbiol.">
        <title>The Global Catalogue of Microorganisms (GCM) 10K type strain sequencing project: providing services to taxonomists for standard genome sequencing and annotation.</title>
        <authorList>
            <consortium name="The Broad Institute Genomics Platform"/>
            <consortium name="The Broad Institute Genome Sequencing Center for Infectious Disease"/>
            <person name="Wu L."/>
            <person name="Ma J."/>
        </authorList>
    </citation>
    <scope>NUCLEOTIDE SEQUENCE [LARGE SCALE GENOMIC DNA]</scope>
    <source>
        <strain evidence="1 2">JCM 12149</strain>
    </source>
</reference>
<proteinExistence type="predicted"/>
<evidence type="ECO:0000313" key="2">
    <source>
        <dbReference type="Proteomes" id="UP001501459"/>
    </source>
</evidence>
<dbReference type="Proteomes" id="UP001501459">
    <property type="component" value="Unassembled WGS sequence"/>
</dbReference>
<organism evidence="1 2">
    <name type="scientific">Lentibacillus halophilus</name>
    <dbReference type="NCBI Taxonomy" id="295065"/>
    <lineage>
        <taxon>Bacteria</taxon>
        <taxon>Bacillati</taxon>
        <taxon>Bacillota</taxon>
        <taxon>Bacilli</taxon>
        <taxon>Bacillales</taxon>
        <taxon>Bacillaceae</taxon>
        <taxon>Lentibacillus</taxon>
    </lineage>
</organism>
<evidence type="ECO:0000313" key="1">
    <source>
        <dbReference type="EMBL" id="GAA0435151.1"/>
    </source>
</evidence>
<protein>
    <recommendedName>
        <fullName evidence="3">ZP domain-containing protein</fullName>
    </recommendedName>
</protein>
<dbReference type="EMBL" id="BAAADM010000026">
    <property type="protein sequence ID" value="GAA0435151.1"/>
    <property type="molecule type" value="Genomic_DNA"/>
</dbReference>